<organism evidence="1 2">
    <name type="scientific">Vigna mungo</name>
    <name type="common">Black gram</name>
    <name type="synonym">Phaseolus mungo</name>
    <dbReference type="NCBI Taxonomy" id="3915"/>
    <lineage>
        <taxon>Eukaryota</taxon>
        <taxon>Viridiplantae</taxon>
        <taxon>Streptophyta</taxon>
        <taxon>Embryophyta</taxon>
        <taxon>Tracheophyta</taxon>
        <taxon>Spermatophyta</taxon>
        <taxon>Magnoliopsida</taxon>
        <taxon>eudicotyledons</taxon>
        <taxon>Gunneridae</taxon>
        <taxon>Pentapetalae</taxon>
        <taxon>rosids</taxon>
        <taxon>fabids</taxon>
        <taxon>Fabales</taxon>
        <taxon>Fabaceae</taxon>
        <taxon>Papilionoideae</taxon>
        <taxon>50 kb inversion clade</taxon>
        <taxon>NPAAA clade</taxon>
        <taxon>indigoferoid/millettioid clade</taxon>
        <taxon>Phaseoleae</taxon>
        <taxon>Vigna</taxon>
    </lineage>
</organism>
<sequence>MTFFLFCTGHIKVQKEDNNVDKTNEVGVLGQKIFITIVRCTSSLIFASIEAGISVTLVRPSLGQWIGKIVALLEFCNLRSNLLSNFLLLVQKLLCAEKLFKQNLELILACFTSIRLRVSSFSSGCAAGDLADPCSILC</sequence>
<evidence type="ECO:0000313" key="2">
    <source>
        <dbReference type="Proteomes" id="UP001374535"/>
    </source>
</evidence>
<gene>
    <name evidence="1" type="ORF">V8G54_012499</name>
</gene>
<name>A0AAQ3NUU8_VIGMU</name>
<evidence type="ECO:0000313" key="1">
    <source>
        <dbReference type="EMBL" id="WVZ14933.1"/>
    </source>
</evidence>
<dbReference type="PANTHER" id="PTHR36074:SF1">
    <property type="entry name" value="ISOPENTENYL-DIPHOSPHATE DELTA-ISOMERASE"/>
    <property type="match status" value="1"/>
</dbReference>
<keyword evidence="2" id="KW-1185">Reference proteome</keyword>
<protein>
    <submittedName>
        <fullName evidence="1">Uncharacterized protein</fullName>
    </submittedName>
</protein>
<dbReference type="PANTHER" id="PTHR36074">
    <property type="entry name" value="ISOPENTENYL-DIPHOSPHATE DELTA-ISOMERASE"/>
    <property type="match status" value="1"/>
</dbReference>
<dbReference type="EMBL" id="CP144697">
    <property type="protein sequence ID" value="WVZ14933.1"/>
    <property type="molecule type" value="Genomic_DNA"/>
</dbReference>
<accession>A0AAQ3NUU8</accession>
<dbReference type="Proteomes" id="UP001374535">
    <property type="component" value="Chromosome 4"/>
</dbReference>
<proteinExistence type="predicted"/>
<dbReference type="AlphaFoldDB" id="A0AAQ3NUU8"/>
<reference evidence="1 2" key="1">
    <citation type="journal article" date="2023" name="Life. Sci Alliance">
        <title>Evolutionary insights into 3D genome organization and epigenetic landscape of Vigna mungo.</title>
        <authorList>
            <person name="Junaid A."/>
            <person name="Singh B."/>
            <person name="Bhatia S."/>
        </authorList>
    </citation>
    <scope>NUCLEOTIDE SEQUENCE [LARGE SCALE GENOMIC DNA]</scope>
    <source>
        <strain evidence="1">Urdbean</strain>
    </source>
</reference>